<dbReference type="EMBL" id="JAKOGI010000099">
    <property type="protein sequence ID" value="KAJ8444379.1"/>
    <property type="molecule type" value="Genomic_DNA"/>
</dbReference>
<protein>
    <submittedName>
        <fullName evidence="7">Uncharacterized protein</fullName>
    </submittedName>
</protein>
<name>A0A9Q1KIY6_9CARY</name>
<dbReference type="PANTHER" id="PTHR47287">
    <property type="entry name" value="C2H2 AND C2HC ZINC FINGERS SUPERFAMILY PROTEIN"/>
    <property type="match status" value="1"/>
</dbReference>
<evidence type="ECO:0000256" key="5">
    <source>
        <dbReference type="ARBA" id="ARBA00023242"/>
    </source>
</evidence>
<accession>A0A9Q1KIY6</accession>
<keyword evidence="3" id="KW-0863">Zinc-finger</keyword>
<dbReference type="GO" id="GO:0005634">
    <property type="term" value="C:nucleus"/>
    <property type="evidence" value="ECO:0007669"/>
    <property type="project" value="UniProtKB-SubCell"/>
</dbReference>
<evidence type="ECO:0000256" key="2">
    <source>
        <dbReference type="ARBA" id="ARBA00022723"/>
    </source>
</evidence>
<comment type="subcellular location">
    <subcellularLocation>
        <location evidence="1">Nucleus</location>
    </subcellularLocation>
</comment>
<proteinExistence type="predicted"/>
<feature type="compositionally biased region" description="Basic and acidic residues" evidence="6">
    <location>
        <begin position="29"/>
        <end position="49"/>
    </location>
</feature>
<evidence type="ECO:0000256" key="1">
    <source>
        <dbReference type="ARBA" id="ARBA00004123"/>
    </source>
</evidence>
<keyword evidence="4" id="KW-0862">Zinc</keyword>
<comment type="caution">
    <text evidence="7">The sequence shown here is derived from an EMBL/GenBank/DDBJ whole genome shotgun (WGS) entry which is preliminary data.</text>
</comment>
<organism evidence="7 8">
    <name type="scientific">Carnegiea gigantea</name>
    <dbReference type="NCBI Taxonomy" id="171969"/>
    <lineage>
        <taxon>Eukaryota</taxon>
        <taxon>Viridiplantae</taxon>
        <taxon>Streptophyta</taxon>
        <taxon>Embryophyta</taxon>
        <taxon>Tracheophyta</taxon>
        <taxon>Spermatophyta</taxon>
        <taxon>Magnoliopsida</taxon>
        <taxon>eudicotyledons</taxon>
        <taxon>Gunneridae</taxon>
        <taxon>Pentapetalae</taxon>
        <taxon>Caryophyllales</taxon>
        <taxon>Cactineae</taxon>
        <taxon>Cactaceae</taxon>
        <taxon>Cactoideae</taxon>
        <taxon>Echinocereeae</taxon>
        <taxon>Carnegiea</taxon>
    </lineage>
</organism>
<feature type="region of interest" description="Disordered" evidence="6">
    <location>
        <begin position="29"/>
        <end position="57"/>
    </location>
</feature>
<evidence type="ECO:0000256" key="6">
    <source>
        <dbReference type="SAM" id="MobiDB-lite"/>
    </source>
</evidence>
<gene>
    <name evidence="7" type="ORF">Cgig2_026583</name>
</gene>
<dbReference type="Proteomes" id="UP001153076">
    <property type="component" value="Unassembled WGS sequence"/>
</dbReference>
<sequence length="303" mass="33362">MEKQRYEAALEATSQSFLGRAEQTLKKRVLDKGKAVHDDGPKTNLDQKKLSLSPPKVPSTTLSLGMVEHAQKGEYDSKLKREELGPSFNICSHPKEGQFSTTQALGGHQNAHKQERELQKVMKAAQEFGKSPLMYNLLGMRPPIFPGSCCGYHLQNPPYPGYASKGWHAPINPTLGLGSSSVGQTPEGFLRPSAIRPTSTAYNSGWFNPQAPPLGSVQGTQGWSTNFDYATASNDFSMFSQAMKNEATSNKKQCTKSLGLDLSLKRNEYASLDLVAFKCDEDIKLEKSRKQDGPTEFDLTLKL</sequence>
<reference evidence="7" key="1">
    <citation type="submission" date="2022-04" db="EMBL/GenBank/DDBJ databases">
        <title>Carnegiea gigantea Genome sequencing and assembly v2.</title>
        <authorList>
            <person name="Copetti D."/>
            <person name="Sanderson M.J."/>
            <person name="Burquez A."/>
            <person name="Wojciechowski M.F."/>
        </authorList>
    </citation>
    <scope>NUCLEOTIDE SEQUENCE</scope>
    <source>
        <strain evidence="7">SGP5-SGP5p</strain>
        <tissue evidence="7">Aerial part</tissue>
    </source>
</reference>
<evidence type="ECO:0000256" key="4">
    <source>
        <dbReference type="ARBA" id="ARBA00022833"/>
    </source>
</evidence>
<dbReference type="GO" id="GO:0008270">
    <property type="term" value="F:zinc ion binding"/>
    <property type="evidence" value="ECO:0007669"/>
    <property type="project" value="UniProtKB-KW"/>
</dbReference>
<evidence type="ECO:0000313" key="7">
    <source>
        <dbReference type="EMBL" id="KAJ8444379.1"/>
    </source>
</evidence>
<evidence type="ECO:0000256" key="3">
    <source>
        <dbReference type="ARBA" id="ARBA00022771"/>
    </source>
</evidence>
<dbReference type="AlphaFoldDB" id="A0A9Q1KIY6"/>
<dbReference type="PANTHER" id="PTHR47287:SF15">
    <property type="entry name" value="ZINC FINGER PROTEIN 3-LIKE"/>
    <property type="match status" value="1"/>
</dbReference>
<dbReference type="GO" id="GO:0009788">
    <property type="term" value="P:negative regulation of abscisic acid-activated signaling pathway"/>
    <property type="evidence" value="ECO:0007669"/>
    <property type="project" value="InterPro"/>
</dbReference>
<dbReference type="OrthoDB" id="10565396at2759"/>
<keyword evidence="5" id="KW-0539">Nucleus</keyword>
<keyword evidence="8" id="KW-1185">Reference proteome</keyword>
<dbReference type="InterPro" id="IPR044246">
    <property type="entry name" value="ZFP3-like"/>
</dbReference>
<evidence type="ECO:0000313" key="8">
    <source>
        <dbReference type="Proteomes" id="UP001153076"/>
    </source>
</evidence>
<keyword evidence="2" id="KW-0479">Metal-binding</keyword>